<dbReference type="CDD" id="cd02968">
    <property type="entry name" value="SCO"/>
    <property type="match status" value="1"/>
</dbReference>
<evidence type="ECO:0000256" key="3">
    <source>
        <dbReference type="PIRSR" id="PIRSR603782-1"/>
    </source>
</evidence>
<feature type="binding site" evidence="3">
    <location>
        <position position="71"/>
    </location>
    <ligand>
        <name>Cu cation</name>
        <dbReference type="ChEBI" id="CHEBI:23378"/>
    </ligand>
</feature>
<gene>
    <name evidence="7" type="ORF">PPEP_a4482</name>
</gene>
<comment type="caution">
    <text evidence="7">The sequence shown here is derived from an EMBL/GenBank/DDBJ whole genome shotgun (WGS) entry which is preliminary data.</text>
</comment>
<feature type="disulfide bond" description="Redox-active" evidence="4">
    <location>
        <begin position="67"/>
        <end position="71"/>
    </location>
</feature>
<evidence type="ECO:0000256" key="2">
    <source>
        <dbReference type="ARBA" id="ARBA00023008"/>
    </source>
</evidence>
<feature type="signal peptide" evidence="5">
    <location>
        <begin position="1"/>
        <end position="19"/>
    </location>
</feature>
<dbReference type="SUPFAM" id="SSF52833">
    <property type="entry name" value="Thioredoxin-like"/>
    <property type="match status" value="1"/>
</dbReference>
<dbReference type="InterPro" id="IPR003782">
    <property type="entry name" value="SCO1/SenC"/>
</dbReference>
<sequence length="197" mass="22496">MKKILLIVVVAILSGCSPAPDVSEKVVWYPKPKEVQSFQLQDQYGEVLSNQDFAGKWNLLFLGYTSCPDVCPMTLLKLTHVYQSMKDKSKLQVWFVSVDPHRDSKERRQAYIRHFDPTFKAVSAEHSILFPFVRDLGLIYAINQEQQEEYYVDHSASVALINPKGQLEAIFKPSHEVGTVPTIDEKQLLKDLNSIIN</sequence>
<protein>
    <submittedName>
        <fullName evidence="7">Protein SCO1/2</fullName>
    </submittedName>
</protein>
<dbReference type="Pfam" id="PF02630">
    <property type="entry name" value="SCO1-SenC"/>
    <property type="match status" value="1"/>
</dbReference>
<keyword evidence="2 3" id="KW-0186">Copper</keyword>
<keyword evidence="8" id="KW-1185">Reference proteome</keyword>
<comment type="similarity">
    <text evidence="1">Belongs to the SCO1/2 family.</text>
</comment>
<evidence type="ECO:0000256" key="4">
    <source>
        <dbReference type="PIRSR" id="PIRSR603782-2"/>
    </source>
</evidence>
<dbReference type="AlphaFoldDB" id="A0A8I0T729"/>
<dbReference type="PROSITE" id="PS51352">
    <property type="entry name" value="THIOREDOXIN_2"/>
    <property type="match status" value="1"/>
</dbReference>
<keyword evidence="4" id="KW-1015">Disulfide bond</keyword>
<accession>A0A8I0T729</accession>
<keyword evidence="3" id="KW-0479">Metal-binding</keyword>
<feature type="binding site" evidence="3">
    <location>
        <position position="154"/>
    </location>
    <ligand>
        <name>Cu cation</name>
        <dbReference type="ChEBI" id="CHEBI:23378"/>
    </ligand>
</feature>
<evidence type="ECO:0000313" key="8">
    <source>
        <dbReference type="Proteomes" id="UP000660708"/>
    </source>
</evidence>
<dbReference type="RefSeq" id="WP_128731675.1">
    <property type="nucleotide sequence ID" value="NZ_AQHF01000027.1"/>
</dbReference>
<dbReference type="PANTHER" id="PTHR12151">
    <property type="entry name" value="ELECTRON TRANSPORT PROTIN SCO1/SENC FAMILY MEMBER"/>
    <property type="match status" value="1"/>
</dbReference>
<name>A0A8I0T729_9GAMM</name>
<dbReference type="GO" id="GO:0046872">
    <property type="term" value="F:metal ion binding"/>
    <property type="evidence" value="ECO:0007669"/>
    <property type="project" value="UniProtKB-KW"/>
</dbReference>
<feature type="domain" description="Thioredoxin" evidence="6">
    <location>
        <begin position="29"/>
        <end position="197"/>
    </location>
</feature>
<reference evidence="7 8" key="1">
    <citation type="submission" date="2015-06" db="EMBL/GenBank/DDBJ databases">
        <title>Genome sequence of Pseudoalteromonas peptidolytica.</title>
        <authorList>
            <person name="Xie B.-B."/>
            <person name="Rong J.-C."/>
            <person name="Qin Q.-L."/>
            <person name="Zhang Y.-Z."/>
        </authorList>
    </citation>
    <scope>NUCLEOTIDE SEQUENCE [LARGE SCALE GENOMIC DNA]</scope>
    <source>
        <strain evidence="7 8">F12-50-A1</strain>
    </source>
</reference>
<organism evidence="7 8">
    <name type="scientific">Pseudoalteromonas peptidolytica F12-50-A1</name>
    <dbReference type="NCBI Taxonomy" id="1315280"/>
    <lineage>
        <taxon>Bacteria</taxon>
        <taxon>Pseudomonadati</taxon>
        <taxon>Pseudomonadota</taxon>
        <taxon>Gammaproteobacteria</taxon>
        <taxon>Alteromonadales</taxon>
        <taxon>Pseudoalteromonadaceae</taxon>
        <taxon>Pseudoalteromonas</taxon>
    </lineage>
</organism>
<keyword evidence="5" id="KW-0732">Signal</keyword>
<dbReference type="EMBL" id="AQHF01000027">
    <property type="protein sequence ID" value="MBE0347809.1"/>
    <property type="molecule type" value="Genomic_DNA"/>
</dbReference>
<dbReference type="InterPro" id="IPR013766">
    <property type="entry name" value="Thioredoxin_domain"/>
</dbReference>
<proteinExistence type="inferred from homology"/>
<evidence type="ECO:0000259" key="6">
    <source>
        <dbReference type="PROSITE" id="PS51352"/>
    </source>
</evidence>
<evidence type="ECO:0000313" key="7">
    <source>
        <dbReference type="EMBL" id="MBE0347809.1"/>
    </source>
</evidence>
<dbReference type="PANTHER" id="PTHR12151:SF25">
    <property type="entry name" value="LINALOOL DEHYDRATASE_ISOMERASE DOMAIN-CONTAINING PROTEIN"/>
    <property type="match status" value="1"/>
</dbReference>
<feature type="binding site" evidence="3">
    <location>
        <position position="67"/>
    </location>
    <ligand>
        <name>Cu cation</name>
        <dbReference type="ChEBI" id="CHEBI:23378"/>
    </ligand>
</feature>
<dbReference type="Gene3D" id="3.40.30.10">
    <property type="entry name" value="Glutaredoxin"/>
    <property type="match status" value="1"/>
</dbReference>
<dbReference type="Proteomes" id="UP000660708">
    <property type="component" value="Unassembled WGS sequence"/>
</dbReference>
<evidence type="ECO:0000256" key="5">
    <source>
        <dbReference type="SAM" id="SignalP"/>
    </source>
</evidence>
<evidence type="ECO:0000256" key="1">
    <source>
        <dbReference type="ARBA" id="ARBA00010996"/>
    </source>
</evidence>
<dbReference type="PROSITE" id="PS51257">
    <property type="entry name" value="PROKAR_LIPOPROTEIN"/>
    <property type="match status" value="1"/>
</dbReference>
<feature type="chain" id="PRO_5034128035" evidence="5">
    <location>
        <begin position="20"/>
        <end position="197"/>
    </location>
</feature>
<dbReference type="InterPro" id="IPR036249">
    <property type="entry name" value="Thioredoxin-like_sf"/>
</dbReference>